<dbReference type="GO" id="GO:0005737">
    <property type="term" value="C:cytoplasm"/>
    <property type="evidence" value="ECO:0007669"/>
    <property type="project" value="UniProtKB-SubCell"/>
</dbReference>
<evidence type="ECO:0000313" key="12">
    <source>
        <dbReference type="EMBL" id="AMM31205.1"/>
    </source>
</evidence>
<feature type="binding site" evidence="8">
    <location>
        <position position="293"/>
    </location>
    <ligand>
        <name>Mg(2+)</name>
        <dbReference type="ChEBI" id="CHEBI:18420"/>
        <label>2</label>
    </ligand>
</feature>
<name>A0A126ZXS5_9MICC</name>
<dbReference type="Gene3D" id="3.30.1330.10">
    <property type="entry name" value="PurM-like, N-terminal domain"/>
    <property type="match status" value="2"/>
</dbReference>
<feature type="binding site" evidence="8">
    <location>
        <begin position="337"/>
        <end position="339"/>
    </location>
    <ligand>
        <name>substrate</name>
    </ligand>
</feature>
<evidence type="ECO:0000313" key="13">
    <source>
        <dbReference type="Proteomes" id="UP000070134"/>
    </source>
</evidence>
<feature type="binding site" evidence="8">
    <location>
        <begin position="118"/>
        <end position="121"/>
    </location>
    <ligand>
        <name>substrate</name>
    </ligand>
</feature>
<evidence type="ECO:0000259" key="10">
    <source>
        <dbReference type="Pfam" id="PF02769"/>
    </source>
</evidence>
<feature type="binding site" evidence="8">
    <location>
        <position position="265"/>
    </location>
    <ligand>
        <name>substrate</name>
    </ligand>
</feature>
<dbReference type="EMBL" id="CP014518">
    <property type="protein sequence ID" value="AMM31205.1"/>
    <property type="molecule type" value="Genomic_DNA"/>
</dbReference>
<dbReference type="InterPro" id="IPR041609">
    <property type="entry name" value="PurL_linker"/>
</dbReference>
<evidence type="ECO:0000256" key="5">
    <source>
        <dbReference type="ARBA" id="ARBA00022755"/>
    </source>
</evidence>
<dbReference type="InterPro" id="IPR036676">
    <property type="entry name" value="PurM-like_C_sf"/>
</dbReference>
<dbReference type="NCBIfam" id="NF002290">
    <property type="entry name" value="PRK01213.1"/>
    <property type="match status" value="1"/>
</dbReference>
<sequence length="776" mass="82931">MTAGNTNAVTARKFNIDTVEHAAQTPETELPWAELGLKENEFEEIVKLLGRRPTAAELAMYSVMWSEHCSYKSSKVHLRQFGEKLTDEMKKDMMVGIGENAGVTDLGDGWAVTFKVESHNHPSFVEPYQGAATGIGGIVRDIISMGARPVAVMDPLRFGAIDHPDTARLVHGIVSGIGGYGNSLGLPNIGGEVVFDSVYQANPLVNALAVGVLRHEDLRLANASGVGNKVVLFGARTGGDGIGGASVLASESFDDSKPSKRPAVQVGDPFAEKVLIECCLELFKHSLVEGIQDLGAAGISCATSELASNGDGGMQVELTDVLLRDPTLTPGEILMSESQERMMAVVTPENVAAFEKVMDKWDVEYSWLGEVTDTGRLVITWDGETIVDVDPRTVAHEGPVYHRPFHRPEWLDGVQADTFRASEAGKGLPATGEELKAAVLELMASPNMCDKSWVTRQYDHYVGGNTALASPDDAGVVRVDEETGMGVGLSTDANGRYAYLDPYTGAQLALAESYRNVATSGAVPMAVTDCLNFGSPEDPEVMWQFAEAVRGLADACQVLGIPVTGGNVSLYNQTGTTPIHPTPVVGVLGRFDDVARRTPSGWQRNADGQAIYLLGTTRDELDGSEFANLRGHLGGLPPKLDLEAEKTLGAILINASRDGMVDSAHDLSEGGLAAALSEMVLRFGVGARVALGDLCERDGVDAFTALFSESQGRAIVAVPRSEEVRFNDMASARNYPVIRLGIVDVLATSLEVQGLFDLPIDELREVHEGTLPKHFG</sequence>
<dbReference type="InterPro" id="IPR036921">
    <property type="entry name" value="PurM-like_N_sf"/>
</dbReference>
<evidence type="ECO:0000259" key="11">
    <source>
        <dbReference type="Pfam" id="PF18072"/>
    </source>
</evidence>
<comment type="subcellular location">
    <subcellularLocation>
        <location evidence="8">Cytoplasm</location>
    </subcellularLocation>
</comment>
<feature type="binding site" evidence="8">
    <location>
        <position position="140"/>
    </location>
    <ligand>
        <name>substrate</name>
    </ligand>
</feature>
<dbReference type="GO" id="GO:0004642">
    <property type="term" value="F:phosphoribosylformylglycinamidine synthase activity"/>
    <property type="evidence" value="ECO:0007669"/>
    <property type="project" value="UniProtKB-UniRule"/>
</dbReference>
<reference evidence="12 13" key="1">
    <citation type="submission" date="2016-02" db="EMBL/GenBank/DDBJ databases">
        <title>Complete genome of Sinomonas atrocyanea KCTC 3377.</title>
        <authorList>
            <person name="Kim K.M."/>
        </authorList>
    </citation>
    <scope>NUCLEOTIDE SEQUENCE [LARGE SCALE GENOMIC DNA]</scope>
    <source>
        <strain evidence="12 13">KCTC 3377</strain>
    </source>
</reference>
<keyword evidence="3 8" id="KW-0479">Metal-binding</keyword>
<protein>
    <recommendedName>
        <fullName evidence="8">Phosphoribosylformylglycinamidine synthase subunit PurL</fullName>
        <shortName evidence="8">FGAM synthase</shortName>
        <ecNumber evidence="8">6.3.5.3</ecNumber>
    </recommendedName>
    <alternativeName>
        <fullName evidence="8">Formylglycinamide ribonucleotide amidotransferase subunit II</fullName>
        <shortName evidence="8">FGAR amidotransferase II</shortName>
        <shortName evidence="8">FGAR-AT II</shortName>
    </alternativeName>
    <alternativeName>
        <fullName evidence="8">Glutamine amidotransferase PurL</fullName>
    </alternativeName>
    <alternativeName>
        <fullName evidence="8">Phosphoribosylformylglycinamidine synthase subunit II</fullName>
    </alternativeName>
</protein>
<comment type="caution">
    <text evidence="8">Lacks conserved residue(s) required for the propagation of feature annotation.</text>
</comment>
<evidence type="ECO:0000256" key="6">
    <source>
        <dbReference type="ARBA" id="ARBA00022840"/>
    </source>
</evidence>
<evidence type="ECO:0000256" key="2">
    <source>
        <dbReference type="ARBA" id="ARBA00022598"/>
    </source>
</evidence>
<keyword evidence="4 8" id="KW-0547">Nucleotide-binding</keyword>
<dbReference type="HAMAP" id="MF_00420">
    <property type="entry name" value="PurL_2"/>
    <property type="match status" value="1"/>
</dbReference>
<proteinExistence type="inferred from homology"/>
<keyword evidence="1 8" id="KW-0963">Cytoplasm</keyword>
<dbReference type="RefSeq" id="WP_229710874.1">
    <property type="nucleotide sequence ID" value="NZ_BJMO01000017.1"/>
</dbReference>
<feature type="domain" description="PurM-like N-terminal" evidence="9">
    <location>
        <begin position="472"/>
        <end position="590"/>
    </location>
</feature>
<dbReference type="CDD" id="cd02203">
    <property type="entry name" value="PurL_repeat1"/>
    <property type="match status" value="1"/>
</dbReference>
<keyword evidence="6 8" id="KW-0067">ATP-binding</keyword>
<evidence type="ECO:0000256" key="8">
    <source>
        <dbReference type="HAMAP-Rule" id="MF_00420"/>
    </source>
</evidence>
<feature type="binding site" evidence="8">
    <location>
        <position position="117"/>
    </location>
    <ligand>
        <name>Mg(2+)</name>
        <dbReference type="ChEBI" id="CHEBI:18420"/>
        <label>1</label>
    </ligand>
</feature>
<feature type="binding site" evidence="8">
    <location>
        <position position="569"/>
    </location>
    <ligand>
        <name>substrate</name>
    </ligand>
</feature>
<dbReference type="KEGG" id="satk:SA2016_0510"/>
<keyword evidence="2 8" id="KW-0436">Ligase</keyword>
<accession>A0A126ZXS5</accession>
<dbReference type="CDD" id="cd02204">
    <property type="entry name" value="PurL_repeat2"/>
    <property type="match status" value="1"/>
</dbReference>
<dbReference type="STRING" id="37927.SA2016_0510"/>
<dbReference type="GO" id="GO:0005524">
    <property type="term" value="F:ATP binding"/>
    <property type="evidence" value="ECO:0007669"/>
    <property type="project" value="UniProtKB-UniRule"/>
</dbReference>
<feature type="domain" description="PurM-like C-terminal" evidence="10">
    <location>
        <begin position="607"/>
        <end position="743"/>
    </location>
</feature>
<feature type="binding site" evidence="8">
    <location>
        <position position="529"/>
    </location>
    <ligand>
        <name>ATP</name>
        <dbReference type="ChEBI" id="CHEBI:30616"/>
    </ligand>
</feature>
<keyword evidence="13" id="KW-1185">Reference proteome</keyword>
<feature type="binding site" evidence="8">
    <location>
        <position position="141"/>
    </location>
    <ligand>
        <name>Mg(2+)</name>
        <dbReference type="ChEBI" id="CHEBI:18420"/>
        <label>2</label>
    </ligand>
</feature>
<organism evidence="12 13">
    <name type="scientific">Sinomonas atrocyanea</name>
    <dbReference type="NCBI Taxonomy" id="37927"/>
    <lineage>
        <taxon>Bacteria</taxon>
        <taxon>Bacillati</taxon>
        <taxon>Actinomycetota</taxon>
        <taxon>Actinomycetes</taxon>
        <taxon>Micrococcales</taxon>
        <taxon>Micrococcaceae</taxon>
        <taxon>Sinomonas</taxon>
    </lineage>
</organism>
<feature type="binding site" evidence="8">
    <location>
        <position position="566"/>
    </location>
    <ligand>
        <name>ATP</name>
        <dbReference type="ChEBI" id="CHEBI:30616"/>
    </ligand>
</feature>
<dbReference type="Pfam" id="PF02769">
    <property type="entry name" value="AIRS_C"/>
    <property type="match status" value="2"/>
</dbReference>
<keyword evidence="5 8" id="KW-0658">Purine biosynthesis</keyword>
<dbReference type="PIRSF" id="PIRSF001587">
    <property type="entry name" value="FGAM_synthase_II"/>
    <property type="match status" value="1"/>
</dbReference>
<feature type="binding site" evidence="8">
    <location>
        <position position="71"/>
    </location>
    <ligand>
        <name>ATP</name>
        <dbReference type="ChEBI" id="CHEBI:30616"/>
    </ligand>
</feature>
<dbReference type="PANTHER" id="PTHR43555">
    <property type="entry name" value="PHOSPHORIBOSYLFORMYLGLYCINAMIDINE SYNTHASE SUBUNIT PURL"/>
    <property type="match status" value="1"/>
</dbReference>
<comment type="subunit">
    <text evidence="8">Monomer. Part of the FGAM synthase complex composed of 1 PurL, 1 PurQ and 2 PurS subunits.</text>
</comment>
<dbReference type="SUPFAM" id="SSF55326">
    <property type="entry name" value="PurM N-terminal domain-like"/>
    <property type="match status" value="2"/>
</dbReference>
<evidence type="ECO:0000256" key="4">
    <source>
        <dbReference type="ARBA" id="ARBA00022741"/>
    </source>
</evidence>
<dbReference type="Pfam" id="PF00586">
    <property type="entry name" value="AIRS"/>
    <property type="match status" value="2"/>
</dbReference>
<gene>
    <name evidence="8" type="primary">purL</name>
    <name evidence="12" type="ORF">SA2016_0510</name>
</gene>
<dbReference type="Proteomes" id="UP000070134">
    <property type="component" value="Chromosome"/>
</dbReference>
<evidence type="ECO:0000256" key="1">
    <source>
        <dbReference type="ARBA" id="ARBA00022490"/>
    </source>
</evidence>
<keyword evidence="7 8" id="KW-0460">Magnesium</keyword>
<feature type="active site" description="Proton acceptor" evidence="8">
    <location>
        <position position="119"/>
    </location>
</feature>
<dbReference type="NCBIfam" id="TIGR01736">
    <property type="entry name" value="FGAM_synth_II"/>
    <property type="match status" value="1"/>
</dbReference>
<dbReference type="EC" id="6.3.5.3" evidence="8"/>
<feature type="binding site" evidence="8">
    <location>
        <position position="115"/>
    </location>
    <ligand>
        <name>ATP</name>
        <dbReference type="ChEBI" id="CHEBI:30616"/>
    </ligand>
</feature>
<dbReference type="AlphaFoldDB" id="A0A126ZXS5"/>
<dbReference type="PANTHER" id="PTHR43555:SF1">
    <property type="entry name" value="PHOSPHORIBOSYLFORMYLGLYCINAMIDINE SYNTHASE SUBUNIT PURL"/>
    <property type="match status" value="1"/>
</dbReference>
<dbReference type="PATRIC" id="fig|37927.3.peg.526"/>
<dbReference type="FunFam" id="3.30.1330.10:FF:000004">
    <property type="entry name" value="Phosphoribosylformylglycinamidine synthase subunit PurL"/>
    <property type="match status" value="1"/>
</dbReference>
<dbReference type="Gene3D" id="3.90.650.10">
    <property type="entry name" value="PurM-like C-terminal domain"/>
    <property type="match status" value="2"/>
</dbReference>
<dbReference type="InterPro" id="IPR016188">
    <property type="entry name" value="PurM-like_N"/>
</dbReference>
<feature type="domain" description="PurM-like N-terminal" evidence="9">
    <location>
        <begin position="98"/>
        <end position="212"/>
    </location>
</feature>
<feature type="domain" description="PurM-like C-terminal" evidence="10">
    <location>
        <begin position="226"/>
        <end position="381"/>
    </location>
</feature>
<dbReference type="GO" id="GO:0006189">
    <property type="term" value="P:'de novo' IMP biosynthetic process"/>
    <property type="evidence" value="ECO:0007669"/>
    <property type="project" value="UniProtKB-UniRule"/>
</dbReference>
<comment type="pathway">
    <text evidence="8">Purine metabolism; IMP biosynthesis via de novo pathway; 5-amino-1-(5-phospho-D-ribosyl)imidazole from N(2)-formyl-N(1)-(5-phospho-D-ribosyl)glycinamide: step 1/2.</text>
</comment>
<comment type="catalytic activity">
    <reaction evidence="8">
        <text>N(2)-formyl-N(1)-(5-phospho-beta-D-ribosyl)glycinamide + L-glutamine + ATP + H2O = 2-formamido-N(1)-(5-O-phospho-beta-D-ribosyl)acetamidine + L-glutamate + ADP + phosphate + H(+)</text>
        <dbReference type="Rhea" id="RHEA:17129"/>
        <dbReference type="ChEBI" id="CHEBI:15377"/>
        <dbReference type="ChEBI" id="CHEBI:15378"/>
        <dbReference type="ChEBI" id="CHEBI:29985"/>
        <dbReference type="ChEBI" id="CHEBI:30616"/>
        <dbReference type="ChEBI" id="CHEBI:43474"/>
        <dbReference type="ChEBI" id="CHEBI:58359"/>
        <dbReference type="ChEBI" id="CHEBI:147286"/>
        <dbReference type="ChEBI" id="CHEBI:147287"/>
        <dbReference type="ChEBI" id="CHEBI:456216"/>
        <dbReference type="EC" id="6.3.5.3"/>
    </reaction>
</comment>
<evidence type="ECO:0000259" key="9">
    <source>
        <dbReference type="Pfam" id="PF00586"/>
    </source>
</evidence>
<feature type="binding site" evidence="8">
    <location>
        <position position="567"/>
    </location>
    <ligand>
        <name>Mg(2+)</name>
        <dbReference type="ChEBI" id="CHEBI:18420"/>
        <label>1</label>
    </ligand>
</feature>
<dbReference type="SUPFAM" id="SSF56042">
    <property type="entry name" value="PurM C-terminal domain-like"/>
    <property type="match status" value="2"/>
</dbReference>
<evidence type="ECO:0000256" key="7">
    <source>
        <dbReference type="ARBA" id="ARBA00022842"/>
    </source>
</evidence>
<comment type="function">
    <text evidence="8">Part of the phosphoribosylformylglycinamidine synthase complex involved in the purines biosynthetic pathway. Catalyzes the ATP-dependent conversion of formylglycinamide ribonucleotide (FGAR) and glutamine to yield formylglycinamidine ribonucleotide (FGAM) and glutamate. The FGAM synthase complex is composed of three subunits. PurQ produces an ammonia molecule by converting glutamine to glutamate. PurL transfers the ammonia molecule to FGAR to form FGAM in an ATP-dependent manner. PurS interacts with PurQ and PurL and is thought to assist in the transfer of the ammonia molecule from PurQ to PurL.</text>
</comment>
<evidence type="ECO:0000256" key="3">
    <source>
        <dbReference type="ARBA" id="ARBA00022723"/>
    </source>
</evidence>
<feature type="domain" description="Phosphoribosylformylglycinamidine synthase linker" evidence="11">
    <location>
        <begin position="33"/>
        <end position="72"/>
    </location>
</feature>
<dbReference type="InterPro" id="IPR010918">
    <property type="entry name" value="PurM-like_C_dom"/>
</dbReference>
<dbReference type="UniPathway" id="UPA00074">
    <property type="reaction ID" value="UER00128"/>
</dbReference>
<dbReference type="Pfam" id="PF18072">
    <property type="entry name" value="FGAR-AT_linker"/>
    <property type="match status" value="1"/>
</dbReference>
<feature type="active site" evidence="8">
    <location>
        <position position="68"/>
    </location>
</feature>
<dbReference type="InterPro" id="IPR010074">
    <property type="entry name" value="PRibForGlyAmidine_synth_PurL"/>
</dbReference>
<comment type="similarity">
    <text evidence="8">Belongs to the FGAMS family.</text>
</comment>
<dbReference type="GO" id="GO:0000287">
    <property type="term" value="F:magnesium ion binding"/>
    <property type="evidence" value="ECO:0007669"/>
    <property type="project" value="UniProtKB-UniRule"/>
</dbReference>